<dbReference type="Pfam" id="PF04296">
    <property type="entry name" value="YlxR"/>
    <property type="match status" value="1"/>
</dbReference>
<dbReference type="PANTHER" id="PTHR34215:SF1">
    <property type="entry name" value="YLXR DOMAIN-CONTAINING PROTEIN"/>
    <property type="match status" value="1"/>
</dbReference>
<evidence type="ECO:0000313" key="3">
    <source>
        <dbReference type="Proteomes" id="UP001164706"/>
    </source>
</evidence>
<dbReference type="InterPro" id="IPR007393">
    <property type="entry name" value="YlxR_dom"/>
</dbReference>
<dbReference type="EMBL" id="CP113089">
    <property type="protein sequence ID" value="WAB80995.1"/>
    <property type="molecule type" value="Genomic_DNA"/>
</dbReference>
<name>A0A9E8MK14_9MICO</name>
<organism evidence="2 3">
    <name type="scientific">Microcella daejeonensis</name>
    <dbReference type="NCBI Taxonomy" id="2994971"/>
    <lineage>
        <taxon>Bacteria</taxon>
        <taxon>Bacillati</taxon>
        <taxon>Actinomycetota</taxon>
        <taxon>Actinomycetes</taxon>
        <taxon>Micrococcales</taxon>
        <taxon>Microbacteriaceae</taxon>
        <taxon>Microcella</taxon>
    </lineage>
</organism>
<evidence type="ECO:0000313" key="2">
    <source>
        <dbReference type="EMBL" id="WAB80995.1"/>
    </source>
</evidence>
<accession>A0A9E8MK14</accession>
<dbReference type="Gene3D" id="3.30.1230.10">
    <property type="entry name" value="YlxR-like"/>
    <property type="match status" value="1"/>
</dbReference>
<dbReference type="RefSeq" id="WP_267736992.1">
    <property type="nucleotide sequence ID" value="NZ_CP113089.1"/>
</dbReference>
<keyword evidence="3" id="KW-1185">Reference proteome</keyword>
<gene>
    <name evidence="2" type="ORF">OVN18_10575</name>
</gene>
<sequence>MEPVRTCIGCRRRAPQGSLTRVVARGETAVPDSSPRSPGRGAWVHATRDCIETAMSRRAFGRALRVAGPLDAAPVLAVIGSAGSPREQADRPMDN</sequence>
<feature type="domain" description="YlxR" evidence="1">
    <location>
        <begin position="5"/>
        <end position="67"/>
    </location>
</feature>
<dbReference type="AlphaFoldDB" id="A0A9E8MK14"/>
<reference evidence="2" key="1">
    <citation type="submission" date="2022-11" db="EMBL/GenBank/DDBJ databases">
        <title>Description of Microcella daejonensis nov. sp, isolated from riverside soil.</title>
        <authorList>
            <person name="Molina K.M."/>
            <person name="Kim S.B."/>
        </authorList>
    </citation>
    <scope>NUCLEOTIDE SEQUENCE</scope>
    <source>
        <strain evidence="2">MMS21-STM12</strain>
    </source>
</reference>
<dbReference type="Proteomes" id="UP001164706">
    <property type="component" value="Chromosome"/>
</dbReference>
<dbReference type="InterPro" id="IPR035931">
    <property type="entry name" value="YlxR-like_sf"/>
</dbReference>
<proteinExistence type="predicted"/>
<protein>
    <submittedName>
        <fullName evidence="2">YlxR family protein</fullName>
    </submittedName>
</protein>
<dbReference type="InterPro" id="IPR037465">
    <property type="entry name" value="YlxR"/>
</dbReference>
<dbReference type="PANTHER" id="PTHR34215">
    <property type="entry name" value="BLL0784 PROTEIN"/>
    <property type="match status" value="1"/>
</dbReference>
<dbReference type="KEGG" id="mdb:OVN18_10575"/>
<dbReference type="SUPFAM" id="SSF64376">
    <property type="entry name" value="YlxR-like"/>
    <property type="match status" value="1"/>
</dbReference>
<evidence type="ECO:0000259" key="1">
    <source>
        <dbReference type="Pfam" id="PF04296"/>
    </source>
</evidence>